<keyword evidence="5" id="KW-1185">Reference proteome</keyword>
<gene>
    <name evidence="4" type="ORF">F8O04_00125</name>
</gene>
<dbReference type="PANTHER" id="PTHR48106:SF7">
    <property type="entry name" value="DEHYDROGENASE, ZINC-CONTAINING, PUTATIVE (AFU_ORTHOLOGUE AFUA_5G10220)-RELATED"/>
    <property type="match status" value="1"/>
</dbReference>
<dbReference type="GO" id="GO:0035925">
    <property type="term" value="F:mRNA 3'-UTR AU-rich region binding"/>
    <property type="evidence" value="ECO:0007669"/>
    <property type="project" value="TreeGrafter"/>
</dbReference>
<dbReference type="Gene3D" id="3.40.50.720">
    <property type="entry name" value="NAD(P)-binding Rossmann-like Domain"/>
    <property type="match status" value="1"/>
</dbReference>
<sequence length="307" mass="31576">MRAMTYSQYGDPSILTLTDRPLPKVAPGAVRINVMRAAVNPVDWKLMGGGLDAVLDVLFPVIPGWDVAGVVDAVGADTPEFSVGDRVASYARKDVVSGGTFAEYVSVPATSVARIPETVSFDEAAGLPLAGLTALRILETLEVTSDDTLLIHAASGGVGTFASQLAAARGATVIGTASPKHHERLAGHGITPVEYGDDLADRVREHAPDGVTAVADLVGGQLETTLAVLADGGRHASVADPSVEEHGGRIIWVRPDGERLARLLALVADGTVAVPVAGLYPLAEAASALEANRTGAVSGKVLIDASR</sequence>
<dbReference type="CDD" id="cd05289">
    <property type="entry name" value="MDR_like_2"/>
    <property type="match status" value="1"/>
</dbReference>
<dbReference type="SUPFAM" id="SSF50129">
    <property type="entry name" value="GroES-like"/>
    <property type="match status" value="1"/>
</dbReference>
<dbReference type="InterPro" id="IPR020843">
    <property type="entry name" value="ER"/>
</dbReference>
<dbReference type="GO" id="GO:0005829">
    <property type="term" value="C:cytosol"/>
    <property type="evidence" value="ECO:0007669"/>
    <property type="project" value="TreeGrafter"/>
</dbReference>
<dbReference type="GO" id="GO:0003960">
    <property type="term" value="F:quinone reductase (NADPH) activity"/>
    <property type="evidence" value="ECO:0007669"/>
    <property type="project" value="TreeGrafter"/>
</dbReference>
<organism evidence="4 5">
    <name type="scientific">Pseudoclavibacter endophyticus</name>
    <dbReference type="NCBI Taxonomy" id="1778590"/>
    <lineage>
        <taxon>Bacteria</taxon>
        <taxon>Bacillati</taxon>
        <taxon>Actinomycetota</taxon>
        <taxon>Actinomycetes</taxon>
        <taxon>Micrococcales</taxon>
        <taxon>Microbacteriaceae</taxon>
        <taxon>Pseudoclavibacter</taxon>
    </lineage>
</organism>
<evidence type="ECO:0000313" key="5">
    <source>
        <dbReference type="Proteomes" id="UP000431744"/>
    </source>
</evidence>
<dbReference type="EMBL" id="WBJY01000001">
    <property type="protein sequence ID" value="KAB1648756.1"/>
    <property type="molecule type" value="Genomic_DNA"/>
</dbReference>
<dbReference type="AlphaFoldDB" id="A0A6H9WIX5"/>
<accession>A0A6H9WIX5</accession>
<evidence type="ECO:0000256" key="1">
    <source>
        <dbReference type="ARBA" id="ARBA00022857"/>
    </source>
</evidence>
<dbReference type="Pfam" id="PF08240">
    <property type="entry name" value="ADH_N"/>
    <property type="match status" value="1"/>
</dbReference>
<evidence type="ECO:0000313" key="4">
    <source>
        <dbReference type="EMBL" id="KAB1648756.1"/>
    </source>
</evidence>
<evidence type="ECO:0000256" key="2">
    <source>
        <dbReference type="ARBA" id="ARBA00023002"/>
    </source>
</evidence>
<dbReference type="InterPro" id="IPR011032">
    <property type="entry name" value="GroES-like_sf"/>
</dbReference>
<proteinExistence type="predicted"/>
<dbReference type="Gene3D" id="3.90.180.10">
    <property type="entry name" value="Medium-chain alcohol dehydrogenases, catalytic domain"/>
    <property type="match status" value="1"/>
</dbReference>
<dbReference type="InterPro" id="IPR036291">
    <property type="entry name" value="NAD(P)-bd_dom_sf"/>
</dbReference>
<comment type="caution">
    <text evidence="4">The sequence shown here is derived from an EMBL/GenBank/DDBJ whole genome shotgun (WGS) entry which is preliminary data.</text>
</comment>
<dbReference type="OrthoDB" id="3727682at2"/>
<reference evidence="4 5" key="1">
    <citation type="submission" date="2019-09" db="EMBL/GenBank/DDBJ databases">
        <title>Phylogeny of genus Pseudoclavibacter and closely related genus.</title>
        <authorList>
            <person name="Li Y."/>
        </authorList>
    </citation>
    <scope>NUCLEOTIDE SEQUENCE [LARGE SCALE GENOMIC DNA]</scope>
    <source>
        <strain evidence="4 5">EGI 60007</strain>
    </source>
</reference>
<dbReference type="Proteomes" id="UP000431744">
    <property type="component" value="Unassembled WGS sequence"/>
</dbReference>
<dbReference type="GO" id="GO:0070402">
    <property type="term" value="F:NADPH binding"/>
    <property type="evidence" value="ECO:0007669"/>
    <property type="project" value="TreeGrafter"/>
</dbReference>
<dbReference type="PANTHER" id="PTHR48106">
    <property type="entry name" value="QUINONE OXIDOREDUCTASE PIG3-RELATED"/>
    <property type="match status" value="1"/>
</dbReference>
<name>A0A6H9WIX5_9MICO</name>
<evidence type="ECO:0000259" key="3">
    <source>
        <dbReference type="SMART" id="SM00829"/>
    </source>
</evidence>
<protein>
    <submittedName>
        <fullName evidence="4">NADP-dependent oxidoreductase</fullName>
    </submittedName>
</protein>
<dbReference type="Pfam" id="PF13602">
    <property type="entry name" value="ADH_zinc_N_2"/>
    <property type="match status" value="1"/>
</dbReference>
<dbReference type="InterPro" id="IPR013154">
    <property type="entry name" value="ADH-like_N"/>
</dbReference>
<dbReference type="SUPFAM" id="SSF51735">
    <property type="entry name" value="NAD(P)-binding Rossmann-fold domains"/>
    <property type="match status" value="1"/>
</dbReference>
<keyword evidence="2" id="KW-0560">Oxidoreductase</keyword>
<feature type="domain" description="Enoyl reductase (ER)" evidence="3">
    <location>
        <begin position="10"/>
        <end position="303"/>
    </location>
</feature>
<keyword evidence="1" id="KW-0521">NADP</keyword>
<dbReference type="SMART" id="SM00829">
    <property type="entry name" value="PKS_ER"/>
    <property type="match status" value="1"/>
</dbReference>